<keyword evidence="1 4" id="KW-0489">Methyltransferase</keyword>
<keyword evidence="2" id="KW-0808">Transferase</keyword>
<evidence type="ECO:0000259" key="3">
    <source>
        <dbReference type="Pfam" id="PF13649"/>
    </source>
</evidence>
<evidence type="ECO:0000256" key="2">
    <source>
        <dbReference type="ARBA" id="ARBA00022679"/>
    </source>
</evidence>
<dbReference type="RefSeq" id="WP_344732885.1">
    <property type="nucleotide sequence ID" value="NZ_BAAAZH010000012.1"/>
</dbReference>
<dbReference type="SUPFAM" id="SSF53335">
    <property type="entry name" value="S-adenosyl-L-methionine-dependent methyltransferases"/>
    <property type="match status" value="1"/>
</dbReference>
<dbReference type="PANTHER" id="PTHR43861">
    <property type="entry name" value="TRANS-ACONITATE 2-METHYLTRANSFERASE-RELATED"/>
    <property type="match status" value="1"/>
</dbReference>
<dbReference type="Proteomes" id="UP001501495">
    <property type="component" value="Unassembled WGS sequence"/>
</dbReference>
<dbReference type="EMBL" id="BAAAZH010000012">
    <property type="protein sequence ID" value="GAA4116877.1"/>
    <property type="molecule type" value="Genomic_DNA"/>
</dbReference>
<dbReference type="GO" id="GO:0032259">
    <property type="term" value="P:methylation"/>
    <property type="evidence" value="ECO:0007669"/>
    <property type="project" value="UniProtKB-KW"/>
</dbReference>
<sequence>MSASAPRWDPQRYLAYADERARPLVDLIARVAVEQVHDVVDLGCGPGHLTGLLLARWPGARVRGVDSSPAMIEQARAVPGLQAELADLRTWLDHAGPSVADVVLSNATLQWVPGHRDLLPALLRAVRPGGALALQVPGNMGAPSHVLLRELAAEGPYAAHTADVAAPASDEPIDYLHALEDAGAAAVDVWETTYLHRLAGEDAVFEWISGTGARPVLQALPADLRARFEEEFRRRLRAAYPARYGVVVLPFRRIFAVATRSA</sequence>
<evidence type="ECO:0000256" key="1">
    <source>
        <dbReference type="ARBA" id="ARBA00022603"/>
    </source>
</evidence>
<evidence type="ECO:0000313" key="5">
    <source>
        <dbReference type="Proteomes" id="UP001501495"/>
    </source>
</evidence>
<dbReference type="GO" id="GO:0008168">
    <property type="term" value="F:methyltransferase activity"/>
    <property type="evidence" value="ECO:0007669"/>
    <property type="project" value="UniProtKB-KW"/>
</dbReference>
<evidence type="ECO:0000313" key="4">
    <source>
        <dbReference type="EMBL" id="GAA4116877.1"/>
    </source>
</evidence>
<name>A0ABP7XIG1_9ACTN</name>
<reference evidence="5" key="1">
    <citation type="journal article" date="2019" name="Int. J. Syst. Evol. Microbiol.">
        <title>The Global Catalogue of Microorganisms (GCM) 10K type strain sequencing project: providing services to taxonomists for standard genome sequencing and annotation.</title>
        <authorList>
            <consortium name="The Broad Institute Genomics Platform"/>
            <consortium name="The Broad Institute Genome Sequencing Center for Infectious Disease"/>
            <person name="Wu L."/>
            <person name="Ma J."/>
        </authorList>
    </citation>
    <scope>NUCLEOTIDE SEQUENCE [LARGE SCALE GENOMIC DNA]</scope>
    <source>
        <strain evidence="5">JCM 16703</strain>
    </source>
</reference>
<dbReference type="Gene3D" id="3.40.50.150">
    <property type="entry name" value="Vaccinia Virus protein VP39"/>
    <property type="match status" value="1"/>
</dbReference>
<organism evidence="4 5">
    <name type="scientific">Nocardioides fonticola</name>
    <dbReference type="NCBI Taxonomy" id="450363"/>
    <lineage>
        <taxon>Bacteria</taxon>
        <taxon>Bacillati</taxon>
        <taxon>Actinomycetota</taxon>
        <taxon>Actinomycetes</taxon>
        <taxon>Propionibacteriales</taxon>
        <taxon>Nocardioidaceae</taxon>
        <taxon>Nocardioides</taxon>
    </lineage>
</organism>
<accession>A0ABP7XIG1</accession>
<dbReference type="CDD" id="cd02440">
    <property type="entry name" value="AdoMet_MTases"/>
    <property type="match status" value="1"/>
</dbReference>
<dbReference type="InterPro" id="IPR041698">
    <property type="entry name" value="Methyltransf_25"/>
</dbReference>
<dbReference type="InterPro" id="IPR029063">
    <property type="entry name" value="SAM-dependent_MTases_sf"/>
</dbReference>
<proteinExistence type="predicted"/>
<gene>
    <name evidence="4" type="ORF">GCM10022215_16930</name>
</gene>
<protein>
    <submittedName>
        <fullName evidence="4">Methyltransferase domain-containing protein</fullName>
    </submittedName>
</protein>
<comment type="caution">
    <text evidence="4">The sequence shown here is derived from an EMBL/GenBank/DDBJ whole genome shotgun (WGS) entry which is preliminary data.</text>
</comment>
<feature type="domain" description="Methyltransferase" evidence="3">
    <location>
        <begin position="39"/>
        <end position="130"/>
    </location>
</feature>
<keyword evidence="5" id="KW-1185">Reference proteome</keyword>
<dbReference type="InterPro" id="IPR023149">
    <property type="entry name" value="Trans_acon_MeTrfase_C"/>
</dbReference>
<dbReference type="Pfam" id="PF13649">
    <property type="entry name" value="Methyltransf_25"/>
    <property type="match status" value="1"/>
</dbReference>
<dbReference type="PANTHER" id="PTHR43861:SF1">
    <property type="entry name" value="TRANS-ACONITATE 2-METHYLTRANSFERASE"/>
    <property type="match status" value="1"/>
</dbReference>
<dbReference type="Gene3D" id="1.10.150.290">
    <property type="entry name" value="S-adenosyl-L-methionine-dependent methyltransferases"/>
    <property type="match status" value="1"/>
</dbReference>